<dbReference type="OrthoDB" id="9766163at2"/>
<dbReference type="AlphaFoldDB" id="G0GDX6"/>
<feature type="coiled-coil region" evidence="1">
    <location>
        <begin position="278"/>
        <end position="305"/>
    </location>
</feature>
<accession>G0GDX6</accession>
<dbReference type="Proteomes" id="UP000007254">
    <property type="component" value="Chromosome"/>
</dbReference>
<dbReference type="InterPro" id="IPR051608">
    <property type="entry name" value="RQC_Subunit_NEMF"/>
</dbReference>
<feature type="domain" description="NFACT RNA-binding" evidence="2">
    <location>
        <begin position="354"/>
        <end position="442"/>
    </location>
</feature>
<evidence type="ECO:0000313" key="4">
    <source>
        <dbReference type="Proteomes" id="UP000007254"/>
    </source>
</evidence>
<dbReference type="Pfam" id="PF05670">
    <property type="entry name" value="NFACT-R_1"/>
    <property type="match status" value="1"/>
</dbReference>
<dbReference type="HOGENOM" id="CLU_022481_2_0_12"/>
<evidence type="ECO:0000313" key="3">
    <source>
        <dbReference type="EMBL" id="AEJ60608.1"/>
    </source>
</evidence>
<evidence type="ECO:0000256" key="1">
    <source>
        <dbReference type="SAM" id="Coils"/>
    </source>
</evidence>
<dbReference type="EMBL" id="CP002903">
    <property type="protein sequence ID" value="AEJ60608.1"/>
    <property type="molecule type" value="Genomic_DNA"/>
</dbReference>
<reference evidence="3 4" key="1">
    <citation type="submission" date="2011-06" db="EMBL/GenBank/DDBJ databases">
        <title>The complete genome of Spirochaeta thermophila DSM 6578.</title>
        <authorList>
            <consortium name="US DOE Joint Genome Institute (JGI-PGF)"/>
            <person name="Lucas S."/>
            <person name="Lapidus A."/>
            <person name="Bruce D."/>
            <person name="Goodwin L."/>
            <person name="Pitluck S."/>
            <person name="Peters L."/>
            <person name="Kyrpides N."/>
            <person name="Mavromatis K."/>
            <person name="Ivanova N."/>
            <person name="Mikailova N."/>
            <person name="Pagani I."/>
            <person name="Chertkov O."/>
            <person name="Detter J.C."/>
            <person name="Tapia R."/>
            <person name="Han C."/>
            <person name="Land M."/>
            <person name="Hauser L."/>
            <person name="Markowitz V."/>
            <person name="Cheng J.-F."/>
            <person name="Hugenholtz P."/>
            <person name="Woyke T."/>
            <person name="Wu D."/>
            <person name="Spring S."/>
            <person name="Merkhoffer B."/>
            <person name="Schneider S."/>
            <person name="Klenk H.-P."/>
            <person name="Eisen J.A."/>
        </authorList>
    </citation>
    <scope>NUCLEOTIDE SEQUENCE [LARGE SCALE GENOMIC DNA]</scope>
    <source>
        <strain evidence="4">ATCC 700085 / DSM 6578 / Z-1203</strain>
    </source>
</reference>
<dbReference type="Pfam" id="PF05833">
    <property type="entry name" value="NFACT_N"/>
    <property type="match status" value="2"/>
</dbReference>
<gene>
    <name evidence="3" type="ordered locus">Spith_0322</name>
</gene>
<dbReference type="GO" id="GO:1990112">
    <property type="term" value="C:RQC complex"/>
    <property type="evidence" value="ECO:0007669"/>
    <property type="project" value="TreeGrafter"/>
</dbReference>
<organism evidence="3 4">
    <name type="scientific">Winmispira thermophila (strain ATCC 700085 / DSM 6578 / Z-1203)</name>
    <name type="common">Spirochaeta thermophila</name>
    <dbReference type="NCBI Taxonomy" id="869211"/>
    <lineage>
        <taxon>Bacteria</taxon>
        <taxon>Pseudomonadati</taxon>
        <taxon>Spirochaetota</taxon>
        <taxon>Spirochaetia</taxon>
        <taxon>Winmispirales</taxon>
        <taxon>Winmispiraceae</taxon>
        <taxon>Winmispira</taxon>
    </lineage>
</organism>
<dbReference type="GO" id="GO:0072344">
    <property type="term" value="P:rescue of stalled ribosome"/>
    <property type="evidence" value="ECO:0007669"/>
    <property type="project" value="TreeGrafter"/>
</dbReference>
<dbReference type="KEGG" id="stq:Spith_0322"/>
<keyword evidence="1" id="KW-0175">Coiled coil</keyword>
<dbReference type="GO" id="GO:0043023">
    <property type="term" value="F:ribosomal large subunit binding"/>
    <property type="evidence" value="ECO:0007669"/>
    <property type="project" value="TreeGrafter"/>
</dbReference>
<protein>
    <recommendedName>
        <fullName evidence="2">NFACT RNA-binding domain-containing protein</fullName>
    </recommendedName>
</protein>
<proteinExistence type="predicted"/>
<dbReference type="PANTHER" id="PTHR15239">
    <property type="entry name" value="NUCLEAR EXPORT MEDIATOR FACTOR NEMF"/>
    <property type="match status" value="1"/>
</dbReference>
<dbReference type="RefSeq" id="WP_014624008.1">
    <property type="nucleotide sequence ID" value="NC_017583.1"/>
</dbReference>
<name>G0GDX6_WINT7</name>
<sequence>MSFNWKEVDYALKALSLRGALVQDIFQPDFKHLGLKLYLPGRSFTLLFRMDQSGVAFFPLTTKLPRLPHPQRFTQFLRAHIRGGKITGAYQIGRERLIRIAVAREGTTTLLWIRLWATAPNIIVTDEEMTILDCMFRRPRRGEVSGERFDPWPQLMRTYKDEDPRFSVRFLDEASSSEEWFSRMEASYLETDRGARVEKLKADLVRLLERRITTLRATLMELTSRRERIRDAERYKEYGDLIITNLWQIPRGQEWIEVEDYFRGGTVRIPLDPALGPQENAERYYREHRRLLQQEENLAARMQDVSRDLSHHERLLEQIPSMGEEDLETLSRTFLKETRAREKDTGVPGLHVLSHGFLIIVGRNAKESDEVLRHHARGNDLWLHVRDWPGGHVIIRSQKGKEIPHPVILDAAQLAVHFSKAKHEEVVDLYCTHVKYLRRAKHGTLGTVIPTREKNIAVRRDPARISSLLQREEMREEPPST</sequence>
<dbReference type="GO" id="GO:0000049">
    <property type="term" value="F:tRNA binding"/>
    <property type="evidence" value="ECO:0007669"/>
    <property type="project" value="TreeGrafter"/>
</dbReference>
<dbReference type="Gene3D" id="2.30.310.10">
    <property type="entry name" value="ibrinogen binding protein from staphylococcus aureus domain"/>
    <property type="match status" value="1"/>
</dbReference>
<dbReference type="PANTHER" id="PTHR15239:SF6">
    <property type="entry name" value="RIBOSOME QUALITY CONTROL COMPLEX SUBUNIT NEMF"/>
    <property type="match status" value="1"/>
</dbReference>
<dbReference type="STRING" id="869211.Spith_0322"/>
<evidence type="ECO:0000259" key="2">
    <source>
        <dbReference type="Pfam" id="PF05670"/>
    </source>
</evidence>
<keyword evidence="4" id="KW-1185">Reference proteome</keyword>
<dbReference type="InterPro" id="IPR008532">
    <property type="entry name" value="NFACT_RNA-bd"/>
</dbReference>